<sequence length="209" mass="23101">MVKLLILYNLFVVAMIEWLSLKSVDSVTGLVLPLLLVPLMVHLALELKRRPKKLGPISKPVIFQKSLKGEVVPGQAGISDRDRRLFLKLIGSTGLSLFFMSLVSKEAQATFFGSMPGPGTIALKDSTGATIDPAKNHPTDGYKISQLDDSGSTYLYFAYVNKDGAWYIQRETISGINTGDYRYFKGSSDFAANWSNRSGLAYDDFDDIF</sequence>
<dbReference type="EMBL" id="MNUI01000071">
    <property type="protein sequence ID" value="OIN88473.1"/>
    <property type="molecule type" value="Genomic_DNA"/>
</dbReference>
<gene>
    <name evidence="2" type="ORF">AUJ59_03870</name>
</gene>
<proteinExistence type="predicted"/>
<evidence type="ECO:0000313" key="3">
    <source>
        <dbReference type="Proteomes" id="UP000183144"/>
    </source>
</evidence>
<name>A0A1J4RM41_9BACT</name>
<feature type="transmembrane region" description="Helical" evidence="1">
    <location>
        <begin position="5"/>
        <end position="21"/>
    </location>
</feature>
<reference evidence="2 3" key="1">
    <citation type="journal article" date="2016" name="Environ. Microbiol.">
        <title>Genomic resolution of a cold subsurface aquifer community provides metabolic insights for novel microbes adapted to high CO concentrations.</title>
        <authorList>
            <person name="Probst A.J."/>
            <person name="Castelle C.J."/>
            <person name="Singh A."/>
            <person name="Brown C.T."/>
            <person name="Anantharaman K."/>
            <person name="Sharon I."/>
            <person name="Hug L.A."/>
            <person name="Burstein D."/>
            <person name="Emerson J.B."/>
            <person name="Thomas B.C."/>
            <person name="Banfield J.F."/>
        </authorList>
    </citation>
    <scope>NUCLEOTIDE SEQUENCE [LARGE SCALE GENOMIC DNA]</scope>
    <source>
        <strain evidence="2">CG1_02_47_37</strain>
    </source>
</reference>
<dbReference type="Proteomes" id="UP000183144">
    <property type="component" value="Unassembled WGS sequence"/>
</dbReference>
<feature type="transmembrane region" description="Helical" evidence="1">
    <location>
        <begin position="85"/>
        <end position="103"/>
    </location>
</feature>
<protein>
    <submittedName>
        <fullName evidence="2">Uncharacterized protein</fullName>
    </submittedName>
</protein>
<dbReference type="AlphaFoldDB" id="A0A1J4RM41"/>
<keyword evidence="1" id="KW-0812">Transmembrane</keyword>
<dbReference type="STRING" id="1805034.AUJ59_03870"/>
<evidence type="ECO:0000313" key="2">
    <source>
        <dbReference type="EMBL" id="OIN88473.1"/>
    </source>
</evidence>
<organism evidence="2 3">
    <name type="scientific">Candidatus Beckwithbacteria bacterium CG1_02_47_37</name>
    <dbReference type="NCBI Taxonomy" id="1805034"/>
    <lineage>
        <taxon>Bacteria</taxon>
        <taxon>Candidatus Beckwithiibacteriota</taxon>
    </lineage>
</organism>
<evidence type="ECO:0000256" key="1">
    <source>
        <dbReference type="SAM" id="Phobius"/>
    </source>
</evidence>
<accession>A0A1J4RM41</accession>
<keyword evidence="1" id="KW-0472">Membrane</keyword>
<comment type="caution">
    <text evidence="2">The sequence shown here is derived from an EMBL/GenBank/DDBJ whole genome shotgun (WGS) entry which is preliminary data.</text>
</comment>
<feature type="transmembrane region" description="Helical" evidence="1">
    <location>
        <begin position="27"/>
        <end position="45"/>
    </location>
</feature>
<keyword evidence="1" id="KW-1133">Transmembrane helix</keyword>